<evidence type="ECO:0000256" key="6">
    <source>
        <dbReference type="ARBA" id="ARBA00023010"/>
    </source>
</evidence>
<evidence type="ECO:0000313" key="9">
    <source>
        <dbReference type="EMBL" id="KAK1442238.1"/>
    </source>
</evidence>
<keyword evidence="4" id="KW-0999">Mitochondrion inner membrane</keyword>
<protein>
    <submittedName>
        <fullName evidence="9">Uncharacterized protein</fullName>
    </submittedName>
</protein>
<comment type="caution">
    <text evidence="9">The sequence shown here is derived from an EMBL/GenBank/DDBJ whole genome shotgun (WGS) entry which is preliminary data.</text>
</comment>
<keyword evidence="3" id="KW-0813">Transport</keyword>
<reference evidence="9" key="1">
    <citation type="submission" date="2023-08" db="EMBL/GenBank/DDBJ databases">
        <title>Draft sequence of the Babesia gibsoni genome.</title>
        <authorList>
            <person name="Yamagishi J.Y."/>
            <person name="Xuan X.X."/>
        </authorList>
    </citation>
    <scope>NUCLEOTIDE SEQUENCE</scope>
    <source>
        <strain evidence="9">Azabu</strain>
    </source>
</reference>
<dbReference type="GO" id="GO:0005744">
    <property type="term" value="C:TIM23 mitochondrial import inner membrane translocase complex"/>
    <property type="evidence" value="ECO:0007669"/>
    <property type="project" value="InterPro"/>
</dbReference>
<proteinExistence type="inferred from homology"/>
<name>A0AAD8LMP6_BABGI</name>
<dbReference type="InterPro" id="IPR036869">
    <property type="entry name" value="J_dom_sf"/>
</dbReference>
<evidence type="ECO:0000256" key="3">
    <source>
        <dbReference type="ARBA" id="ARBA00022448"/>
    </source>
</evidence>
<keyword evidence="5" id="KW-0653">Protein transport</keyword>
<dbReference type="Gene3D" id="1.10.287.110">
    <property type="entry name" value="DnaJ domain"/>
    <property type="match status" value="1"/>
</dbReference>
<comment type="subcellular location">
    <subcellularLocation>
        <location evidence="1">Mitochondrion inner membrane</location>
        <topology evidence="1">Peripheral membrane protein</topology>
    </subcellularLocation>
</comment>
<dbReference type="InterPro" id="IPR005341">
    <property type="entry name" value="Tim16"/>
</dbReference>
<keyword evidence="6" id="KW-0811">Translocation</keyword>
<evidence type="ECO:0000256" key="1">
    <source>
        <dbReference type="ARBA" id="ARBA00004637"/>
    </source>
</evidence>
<comment type="similarity">
    <text evidence="2">Belongs to the TIM16/PAM16 family.</text>
</comment>
<evidence type="ECO:0000256" key="5">
    <source>
        <dbReference type="ARBA" id="ARBA00022927"/>
    </source>
</evidence>
<evidence type="ECO:0000256" key="4">
    <source>
        <dbReference type="ARBA" id="ARBA00022792"/>
    </source>
</evidence>
<gene>
    <name evidence="9" type="ORF">BgAZ_402680</name>
</gene>
<evidence type="ECO:0000256" key="7">
    <source>
        <dbReference type="ARBA" id="ARBA00023128"/>
    </source>
</evidence>
<dbReference type="Proteomes" id="UP001230268">
    <property type="component" value="Unassembled WGS sequence"/>
</dbReference>
<dbReference type="PANTHER" id="PTHR12388">
    <property type="entry name" value="MITOCHONDRIA ASSOCIATED GRANULOCYTE MACROPHAGE CSF SIGNALING MOLECULE"/>
    <property type="match status" value="1"/>
</dbReference>
<dbReference type="EMBL" id="JAVEPI010000004">
    <property type="protein sequence ID" value="KAK1442238.1"/>
    <property type="molecule type" value="Genomic_DNA"/>
</dbReference>
<dbReference type="AlphaFoldDB" id="A0AAD8LMP6"/>
<keyword evidence="10" id="KW-1185">Reference proteome</keyword>
<dbReference type="GO" id="GO:0030150">
    <property type="term" value="P:protein import into mitochondrial matrix"/>
    <property type="evidence" value="ECO:0007669"/>
    <property type="project" value="InterPro"/>
</dbReference>
<evidence type="ECO:0000256" key="8">
    <source>
        <dbReference type="ARBA" id="ARBA00023136"/>
    </source>
</evidence>
<evidence type="ECO:0000256" key="2">
    <source>
        <dbReference type="ARBA" id="ARBA00008817"/>
    </source>
</evidence>
<keyword evidence="7" id="KW-0496">Mitochondrion</keyword>
<dbReference type="PANTHER" id="PTHR12388:SF0">
    <property type="entry name" value="MITOCHONDRIAL IMPORT INNER MEMBRANE TRANSLOCASE SUBUNIT TIM16"/>
    <property type="match status" value="1"/>
</dbReference>
<keyword evidence="8" id="KW-0472">Membrane</keyword>
<organism evidence="9 10">
    <name type="scientific">Babesia gibsoni</name>
    <dbReference type="NCBI Taxonomy" id="33632"/>
    <lineage>
        <taxon>Eukaryota</taxon>
        <taxon>Sar</taxon>
        <taxon>Alveolata</taxon>
        <taxon>Apicomplexa</taxon>
        <taxon>Aconoidasida</taxon>
        <taxon>Piroplasmida</taxon>
        <taxon>Babesiidae</taxon>
        <taxon>Babesia</taxon>
    </lineage>
</organism>
<sequence length="117" mass="12728">MIPIKPLARVLTQVIWIASGTIIRATLKAYRESVAQSGIAAPSLARQKMSPEEAARILGFTSHKGIAMEEIARAHERLRRNNMASNNFAGSPYLVERIDAAGYILSEELGKVPPSGK</sequence>
<evidence type="ECO:0000313" key="10">
    <source>
        <dbReference type="Proteomes" id="UP001230268"/>
    </source>
</evidence>
<accession>A0AAD8LMP6</accession>